<dbReference type="PANTHER" id="PTHR47916:SF1">
    <property type="entry name" value="3-HYDROXY-5-PHOSPHONOOXYPENTANE-2,4-DIONE THIOLASE"/>
    <property type="match status" value="1"/>
</dbReference>
<dbReference type="HAMAP" id="MF_00960">
    <property type="entry name" value="ADH_synthase"/>
    <property type="match status" value="1"/>
</dbReference>
<dbReference type="CDD" id="cd00958">
    <property type="entry name" value="DhnA"/>
    <property type="match status" value="1"/>
</dbReference>
<dbReference type="InterPro" id="IPR050456">
    <property type="entry name" value="DeoC/FbaB_aldolase"/>
</dbReference>
<dbReference type="GO" id="GO:0004332">
    <property type="term" value="F:fructose-bisphosphate aldolase activity"/>
    <property type="evidence" value="ECO:0007669"/>
    <property type="project" value="InterPro"/>
</dbReference>
<dbReference type="InterPro" id="IPR013785">
    <property type="entry name" value="Aldolase_TIM"/>
</dbReference>
<keyword evidence="9" id="KW-1185">Reference proteome</keyword>
<sequence length="261" mass="27963">MVTGREIRLSRILRDGKMLCIPMDHGISSGPIAGIDDIHSMIYRCEDSGLTSVLINKGILRSMPRPSKVGIIVHLSGSTSLGPAPNRKVLMGSVEDAVRLGADGVSVHINIGSKEEPEMLIKLGHVASECIEWNMPLIAMMYPRGENIKNPHDPDVVAHTARVGAEAGADIVKTVYTGDPDSFRRVVKGCPVPIVIAGGPKTSNDEEVLEMTKGAMEAGAVGVTFGRNIFQHRDPPAMIRALASIIFENASVKEALKEIGE</sequence>
<evidence type="ECO:0000256" key="5">
    <source>
        <dbReference type="HAMAP-Rule" id="MF_00960"/>
    </source>
</evidence>
<evidence type="ECO:0000313" key="9">
    <source>
        <dbReference type="Proteomes" id="UP000236248"/>
    </source>
</evidence>
<dbReference type="PANTHER" id="PTHR47916">
    <property type="entry name" value="FRUCTOSE-BISPHOSPHATE ALDOLASE CLASS 1"/>
    <property type="match status" value="1"/>
</dbReference>
<protein>
    <recommendedName>
        <fullName evidence="5 6">2-amino-3,7-dideoxy-D-threo-hept-6-ulosonate synthase</fullName>
        <shortName evidence="5">ADH synthase</shortName>
        <shortName evidence="5">ADHS</shortName>
        <shortName evidence="5">ADTH synthase</shortName>
        <ecNumber evidence="5 6">2.2.1.10</ecNumber>
    </recommendedName>
</protein>
<evidence type="ECO:0000256" key="4">
    <source>
        <dbReference type="ARBA" id="ARBA00023270"/>
    </source>
</evidence>
<dbReference type="PIRSF" id="PIRSF038992">
    <property type="entry name" value="Aldolase_Ia"/>
    <property type="match status" value="1"/>
</dbReference>
<feature type="binding site" evidence="5">
    <location>
        <begin position="226"/>
        <end position="227"/>
    </location>
    <ligand>
        <name>1-deoxy-D-threo-hexo-2,5-diulose 6-phosphate</name>
        <dbReference type="ChEBI" id="CHEBI:58861"/>
    </ligand>
</feature>
<name>A0A2K5APL7_9ARCH</name>
<dbReference type="KEGG" id="ncv:NCAV_0390"/>
<dbReference type="NCBIfam" id="TIGR01949">
    <property type="entry name" value="ADH_synth"/>
    <property type="match status" value="1"/>
</dbReference>
<feature type="binding site" evidence="5">
    <location>
        <begin position="24"/>
        <end position="28"/>
    </location>
    <ligand>
        <name>1-deoxy-D-threo-hexo-2,5-diulose 6-phosphate</name>
        <dbReference type="ChEBI" id="CHEBI:58861"/>
    </ligand>
</feature>
<evidence type="ECO:0000256" key="1">
    <source>
        <dbReference type="ARBA" id="ARBA00022605"/>
    </source>
</evidence>
<dbReference type="AlphaFoldDB" id="A0A2K5APL7"/>
<dbReference type="RefSeq" id="WP_103287582.1">
    <property type="nucleotide sequence ID" value="NZ_LT981265.1"/>
</dbReference>
<evidence type="ECO:0000256" key="3">
    <source>
        <dbReference type="ARBA" id="ARBA00023141"/>
    </source>
</evidence>
<dbReference type="Pfam" id="PF01791">
    <property type="entry name" value="DeoC"/>
    <property type="match status" value="1"/>
</dbReference>
<evidence type="ECO:0000256" key="6">
    <source>
        <dbReference type="NCBIfam" id="TIGR01949"/>
    </source>
</evidence>
<keyword evidence="3 5" id="KW-0057">Aromatic amino acid biosynthesis</keyword>
<comment type="subunit">
    <text evidence="5">Homodecamer.</text>
</comment>
<dbReference type="InterPro" id="IPR041720">
    <property type="entry name" value="FbaB-like"/>
</dbReference>
<dbReference type="GO" id="GO:0016744">
    <property type="term" value="F:transketolase or transaldolase activity"/>
    <property type="evidence" value="ECO:0007669"/>
    <property type="project" value="UniProtKB-UniRule"/>
</dbReference>
<dbReference type="GO" id="GO:0009073">
    <property type="term" value="P:aromatic amino acid family biosynthetic process"/>
    <property type="evidence" value="ECO:0007669"/>
    <property type="project" value="UniProtKB-UniRule"/>
</dbReference>
<feature type="binding site" evidence="5">
    <location>
        <begin position="142"/>
        <end position="144"/>
    </location>
    <ligand>
        <name>1-deoxy-D-threo-hexo-2,5-diulose 6-phosphate</name>
        <dbReference type="ChEBI" id="CHEBI:58861"/>
    </ligand>
</feature>
<proteinExistence type="inferred from homology"/>
<dbReference type="InterPro" id="IPR002915">
    <property type="entry name" value="DeoC/FbaB/LacD_aldolase"/>
</dbReference>
<evidence type="ECO:0000256" key="7">
    <source>
        <dbReference type="PIRSR" id="PIRSR038992-1"/>
    </source>
</evidence>
<keyword evidence="8" id="KW-0456">Lyase</keyword>
<feature type="active site" description="Schiff-base intermediate with dihydroxyacetone-P" evidence="7">
    <location>
        <position position="173"/>
    </location>
</feature>
<feature type="active site" description="Proton donor" evidence="5 7">
    <location>
        <position position="142"/>
    </location>
</feature>
<gene>
    <name evidence="8" type="primary">aroGFH</name>
    <name evidence="5" type="synonym">aroA'</name>
    <name evidence="8" type="ORF">NCAV_0390</name>
</gene>
<dbReference type="Proteomes" id="UP000236248">
    <property type="component" value="Chromosome NCAV"/>
</dbReference>
<comment type="catalytic activity">
    <reaction evidence="5">
        <text>1-deoxy-D-threo-hexo-2,5-diulose 6-phosphate + L-aspartate 4-semialdehyde = 2,3-dioxopropyl phosphate + 2-amino-2,3,7-trideoxy-D-lyxo-hept-6-ulosonate</text>
        <dbReference type="Rhea" id="RHEA:25952"/>
        <dbReference type="ChEBI" id="CHEBI:58859"/>
        <dbReference type="ChEBI" id="CHEBI:58860"/>
        <dbReference type="ChEBI" id="CHEBI:58861"/>
        <dbReference type="ChEBI" id="CHEBI:537519"/>
        <dbReference type="EC" id="2.2.1.10"/>
    </reaction>
</comment>
<evidence type="ECO:0000313" key="8">
    <source>
        <dbReference type="EMBL" id="SPC33584.1"/>
    </source>
</evidence>
<evidence type="ECO:0000256" key="2">
    <source>
        <dbReference type="ARBA" id="ARBA00022679"/>
    </source>
</evidence>
<feature type="active site" description="Schiff-base intermediate with substrate" evidence="5">
    <location>
        <position position="173"/>
    </location>
</feature>
<dbReference type="InterPro" id="IPR010210">
    <property type="entry name" value="ADH_synthase"/>
</dbReference>
<feature type="active site" description="Proton acceptor" evidence="5">
    <location>
        <position position="24"/>
    </location>
</feature>
<dbReference type="GO" id="GO:0008652">
    <property type="term" value="P:amino acid biosynthetic process"/>
    <property type="evidence" value="ECO:0007669"/>
    <property type="project" value="UniProtKB-KW"/>
</dbReference>
<dbReference type="SUPFAM" id="SSF51569">
    <property type="entry name" value="Aldolase"/>
    <property type="match status" value="1"/>
</dbReference>
<keyword evidence="1 5" id="KW-0028">Amino-acid biosynthesis</keyword>
<dbReference type="NCBIfam" id="NF005556">
    <property type="entry name" value="PRK07226.1"/>
    <property type="match status" value="1"/>
</dbReference>
<dbReference type="EMBL" id="LT981265">
    <property type="protein sequence ID" value="SPC33584.1"/>
    <property type="molecule type" value="Genomic_DNA"/>
</dbReference>
<dbReference type="SMART" id="SM01133">
    <property type="entry name" value="DeoC"/>
    <property type="match status" value="1"/>
</dbReference>
<keyword evidence="2 5" id="KW-0808">Transferase</keyword>
<feature type="binding site" evidence="5">
    <location>
        <begin position="198"/>
        <end position="199"/>
    </location>
    <ligand>
        <name>1-deoxy-D-threo-hexo-2,5-diulose 6-phosphate</name>
        <dbReference type="ChEBI" id="CHEBI:58861"/>
    </ligand>
</feature>
<dbReference type="GeneID" id="41594488"/>
<reference evidence="9" key="1">
    <citation type="submission" date="2018-01" db="EMBL/GenBank/DDBJ databases">
        <authorList>
            <person name="Kerou L M."/>
        </authorList>
    </citation>
    <scope>NUCLEOTIDE SEQUENCE [LARGE SCALE GENOMIC DNA]</scope>
    <source>
        <strain evidence="9">SCU2</strain>
    </source>
</reference>
<dbReference type="EC" id="2.2.1.10" evidence="5 6"/>
<organism evidence="8 9">
    <name type="scientific">Candidatus Nitrosocaldus cavascurensis</name>
    <dbReference type="NCBI Taxonomy" id="2058097"/>
    <lineage>
        <taxon>Archaea</taxon>
        <taxon>Nitrososphaerota</taxon>
        <taxon>Nitrososphaeria</taxon>
        <taxon>Candidatus Nitrosocaldales</taxon>
        <taxon>Candidatus Nitrosocaldaceae</taxon>
        <taxon>Candidatus Nitrosocaldus</taxon>
    </lineage>
</organism>
<dbReference type="Gene3D" id="3.20.20.70">
    <property type="entry name" value="Aldolase class I"/>
    <property type="match status" value="1"/>
</dbReference>
<dbReference type="GO" id="GO:0016836">
    <property type="term" value="F:hydro-lyase activity"/>
    <property type="evidence" value="ECO:0007669"/>
    <property type="project" value="InterPro"/>
</dbReference>
<keyword evidence="4 5" id="KW-0704">Schiff base</keyword>
<accession>A0A2K5APL7</accession>
<comment type="similarity">
    <text evidence="5">Belongs to the DeoC/FbaB aldolase family. ADHS subfamily.</text>
</comment>
<comment type="function">
    <text evidence="5">Catalyzes a transaldol reaction between 6-deoxy-5-ketofructose 1-phosphate (DKFP) and L-aspartate semialdehyde (ASA) with an elimination of hydroxypyruvaldehyde phosphate to yield 2-amino-3,7-dideoxy-D-threo-hept-6-ulosonate (ADH). Plays a key role in an alternative pathway of the biosynthesis of 3-dehydroquinate (DHQ), which is involved in the canonical pathway for the biosynthesis of aromatic amino acids.</text>
</comment>